<evidence type="ECO:0000256" key="3">
    <source>
        <dbReference type="ARBA" id="ARBA00006324"/>
    </source>
</evidence>
<evidence type="ECO:0000256" key="13">
    <source>
        <dbReference type="PIRSR" id="PIRSR001365-2"/>
    </source>
</evidence>
<dbReference type="EMBL" id="GDHC01021560">
    <property type="protein sequence ID" value="JAP97068.1"/>
    <property type="molecule type" value="Transcribed_RNA"/>
</dbReference>
<evidence type="ECO:0000256" key="11">
    <source>
        <dbReference type="PIRNR" id="PIRNR001365"/>
    </source>
</evidence>
<dbReference type="PIRSF" id="PIRSF001365">
    <property type="entry name" value="DHDPS"/>
    <property type="match status" value="1"/>
</dbReference>
<dbReference type="EC" id="4.1.3.3" evidence="5"/>
<accession>A0A0A9Z1Y6</accession>
<sequence>MVKKYNFRGMMAPVFTPFDDKFKLNLDLIPAYADFLKKNGIEAILVGGTTGEGVSMSTAERKASAEAWKNAVKTTKQSLMVMVGGAALTDVMDMAAHAEKIQADAILCLSDLFFRPQTVGQLVDYFCHVSKAAPNTPLLYYHIPSFTGINLDMEAFLIEGRKKIPSFAGIKFTHTDMELGSRAVRAAGDDLAVFLGADQIFSGAAVLGFDSSIATTLNIWPQMLGDIHKLILENKLKEAKEVQDSLALKTANISKHGSWVSTMKPMMKIVTGLDMGPPRPPLTPLTAQQIAQIREETDLTYQPRN</sequence>
<name>A0A0A9Z1Y6_LYGHE</name>
<comment type="subunit">
    <text evidence="4">Homotetramer.</text>
</comment>
<dbReference type="EMBL" id="GBHO01005140">
    <property type="protein sequence ID" value="JAG38464.1"/>
    <property type="molecule type" value="Transcribed_RNA"/>
</dbReference>
<feature type="binding site" evidence="13">
    <location>
        <position position="213"/>
    </location>
    <ligand>
        <name>pyruvate</name>
        <dbReference type="ChEBI" id="CHEBI:15361"/>
    </ligand>
</feature>
<dbReference type="SMART" id="SM01130">
    <property type="entry name" value="DHDPS"/>
    <property type="match status" value="1"/>
</dbReference>
<dbReference type="Gene3D" id="3.20.20.70">
    <property type="entry name" value="Aldolase class I"/>
    <property type="match status" value="1"/>
</dbReference>
<evidence type="ECO:0000256" key="8">
    <source>
        <dbReference type="ARBA" id="ARBA00023270"/>
    </source>
</evidence>
<evidence type="ECO:0000256" key="1">
    <source>
        <dbReference type="ARBA" id="ARBA00004496"/>
    </source>
</evidence>
<dbReference type="GO" id="GO:0005737">
    <property type="term" value="C:cytoplasm"/>
    <property type="evidence" value="ECO:0007669"/>
    <property type="project" value="UniProtKB-SubCell"/>
</dbReference>
<comment type="similarity">
    <text evidence="3">Belongs to the DapA family. NanA subfamily.</text>
</comment>
<proteinExistence type="inferred from homology"/>
<evidence type="ECO:0000256" key="12">
    <source>
        <dbReference type="PIRSR" id="PIRSR001365-1"/>
    </source>
</evidence>
<comment type="pathway">
    <text evidence="2">Amino-sugar metabolism; N-acetylneuraminate degradation.</text>
</comment>
<dbReference type="Pfam" id="PF00701">
    <property type="entry name" value="DHDPS"/>
    <property type="match status" value="1"/>
</dbReference>
<dbReference type="EMBL" id="GBHO01005141">
    <property type="protein sequence ID" value="JAG38463.1"/>
    <property type="molecule type" value="Transcribed_RNA"/>
</dbReference>
<evidence type="ECO:0000256" key="6">
    <source>
        <dbReference type="ARBA" id="ARBA00022490"/>
    </source>
</evidence>
<dbReference type="GO" id="GO:0008747">
    <property type="term" value="F:N-acetylneuraminate lyase activity"/>
    <property type="evidence" value="ECO:0007669"/>
    <property type="project" value="UniProtKB-EC"/>
</dbReference>
<dbReference type="InterPro" id="IPR020624">
    <property type="entry name" value="Schiff_base-form_aldolases_CS"/>
</dbReference>
<dbReference type="PANTHER" id="PTHR12128:SF21">
    <property type="entry name" value="N-ACETYLNEURAMINATE LYASE"/>
    <property type="match status" value="1"/>
</dbReference>
<reference evidence="16" key="3">
    <citation type="journal article" date="2016" name="Gigascience">
        <title>De novo construction of an expanded transcriptome assembly for the western tarnished plant bug, Lygus hesperus.</title>
        <authorList>
            <person name="Tassone E.E."/>
            <person name="Geib S.M."/>
            <person name="Hall B."/>
            <person name="Fabrick J.A."/>
            <person name="Brent C.S."/>
            <person name="Hull J.J."/>
        </authorList>
    </citation>
    <scope>NUCLEOTIDE SEQUENCE</scope>
</reference>
<keyword evidence="8" id="KW-0704">Schiff base</keyword>
<keyword evidence="9" id="KW-0119">Carbohydrate metabolism</keyword>
<evidence type="ECO:0000256" key="7">
    <source>
        <dbReference type="ARBA" id="ARBA00023239"/>
    </source>
</evidence>
<dbReference type="InterPro" id="IPR013785">
    <property type="entry name" value="Aldolase_TIM"/>
</dbReference>
<evidence type="ECO:0000256" key="9">
    <source>
        <dbReference type="ARBA" id="ARBA00023277"/>
    </source>
</evidence>
<reference evidence="15" key="2">
    <citation type="submission" date="2014-07" db="EMBL/GenBank/DDBJ databases">
        <authorList>
            <person name="Hull J."/>
        </authorList>
    </citation>
    <scope>NUCLEOTIDE SEQUENCE</scope>
</reference>
<keyword evidence="7 11" id="KW-0456">Lyase</keyword>
<gene>
    <name evidence="15" type="primary">Npl_0</name>
    <name evidence="14" type="synonym">Npl_1</name>
    <name evidence="15" type="ORF">CM83_41994</name>
    <name evidence="14" type="ORF">CM83_41996</name>
    <name evidence="16" type="ORF">g.47356</name>
</gene>
<feature type="active site" description="Proton donor/acceptor" evidence="12">
    <location>
        <position position="141"/>
    </location>
</feature>
<evidence type="ECO:0000256" key="5">
    <source>
        <dbReference type="ARBA" id="ARBA00012911"/>
    </source>
</evidence>
<reference evidence="15" key="1">
    <citation type="journal article" date="2014" name="PLoS ONE">
        <title>Transcriptome-Based Identification of ABC Transporters in the Western Tarnished Plant Bug Lygus hesperus.</title>
        <authorList>
            <person name="Hull J.J."/>
            <person name="Chaney K."/>
            <person name="Geib S.M."/>
            <person name="Fabrick J.A."/>
            <person name="Brent C.S."/>
            <person name="Walsh D."/>
            <person name="Lavine L.C."/>
        </authorList>
    </citation>
    <scope>NUCLEOTIDE SEQUENCE</scope>
</reference>
<evidence type="ECO:0000256" key="10">
    <source>
        <dbReference type="ARBA" id="ARBA00044906"/>
    </source>
</evidence>
<comment type="subcellular location">
    <subcellularLocation>
        <location evidence="1">Cytoplasm</location>
    </subcellularLocation>
</comment>
<dbReference type="PROSITE" id="PS00665">
    <property type="entry name" value="DHDPS_1"/>
    <property type="match status" value="1"/>
</dbReference>
<evidence type="ECO:0000256" key="4">
    <source>
        <dbReference type="ARBA" id="ARBA00011881"/>
    </source>
</evidence>
<dbReference type="PRINTS" id="PR00146">
    <property type="entry name" value="DHPICSNTHASE"/>
</dbReference>
<organism evidence="15">
    <name type="scientific">Lygus hesperus</name>
    <name type="common">Western plant bug</name>
    <dbReference type="NCBI Taxonomy" id="30085"/>
    <lineage>
        <taxon>Eukaryota</taxon>
        <taxon>Metazoa</taxon>
        <taxon>Ecdysozoa</taxon>
        <taxon>Arthropoda</taxon>
        <taxon>Hexapoda</taxon>
        <taxon>Insecta</taxon>
        <taxon>Pterygota</taxon>
        <taxon>Neoptera</taxon>
        <taxon>Paraneoptera</taxon>
        <taxon>Hemiptera</taxon>
        <taxon>Heteroptera</taxon>
        <taxon>Panheteroptera</taxon>
        <taxon>Cimicomorpha</taxon>
        <taxon>Miridae</taxon>
        <taxon>Mirini</taxon>
        <taxon>Lygus</taxon>
    </lineage>
</organism>
<feature type="active site" description="Schiff-base intermediate with substrate" evidence="12">
    <location>
        <position position="171"/>
    </location>
</feature>
<dbReference type="InterPro" id="IPR002220">
    <property type="entry name" value="DapA-like"/>
</dbReference>
<dbReference type="SUPFAM" id="SSF51569">
    <property type="entry name" value="Aldolase"/>
    <property type="match status" value="1"/>
</dbReference>
<evidence type="ECO:0000256" key="2">
    <source>
        <dbReference type="ARBA" id="ARBA00004878"/>
    </source>
</evidence>
<comment type="catalytic activity">
    <reaction evidence="10">
        <text>aceneuramate = aldehydo-N-acetyl-D-mannosamine + pyruvate</text>
        <dbReference type="Rhea" id="RHEA:23296"/>
        <dbReference type="ChEBI" id="CHEBI:15361"/>
        <dbReference type="ChEBI" id="CHEBI:17122"/>
        <dbReference type="ChEBI" id="CHEBI:173083"/>
        <dbReference type="EC" id="4.1.3.3"/>
    </reaction>
</comment>
<dbReference type="AlphaFoldDB" id="A0A0A9Z1Y6"/>
<evidence type="ECO:0000313" key="14">
    <source>
        <dbReference type="EMBL" id="JAG38463.1"/>
    </source>
</evidence>
<keyword evidence="6" id="KW-0963">Cytoplasm</keyword>
<feature type="binding site" evidence="13">
    <location>
        <position position="50"/>
    </location>
    <ligand>
        <name>pyruvate</name>
        <dbReference type="ChEBI" id="CHEBI:15361"/>
    </ligand>
</feature>
<dbReference type="PANTHER" id="PTHR12128">
    <property type="entry name" value="DIHYDRODIPICOLINATE SYNTHASE"/>
    <property type="match status" value="1"/>
</dbReference>
<protein>
    <recommendedName>
        <fullName evidence="5">N-acetylneuraminate lyase</fullName>
        <ecNumber evidence="5">4.1.3.3</ecNumber>
    </recommendedName>
</protein>
<evidence type="ECO:0000313" key="16">
    <source>
        <dbReference type="EMBL" id="JAP97068.1"/>
    </source>
</evidence>
<evidence type="ECO:0000313" key="15">
    <source>
        <dbReference type="EMBL" id="JAG38464.1"/>
    </source>
</evidence>